<dbReference type="InterPro" id="IPR026881">
    <property type="entry name" value="WYL_dom"/>
</dbReference>
<feature type="domain" description="WYL" evidence="2">
    <location>
        <begin position="140"/>
        <end position="202"/>
    </location>
</feature>
<dbReference type="OrthoDB" id="9807255at2"/>
<evidence type="ECO:0000259" key="2">
    <source>
        <dbReference type="Pfam" id="PF13280"/>
    </source>
</evidence>
<dbReference type="InterPro" id="IPR013196">
    <property type="entry name" value="HTH_11"/>
</dbReference>
<dbReference type="InterPro" id="IPR051534">
    <property type="entry name" value="CBASS_pafABC_assoc_protein"/>
</dbReference>
<dbReference type="PANTHER" id="PTHR34580:SF3">
    <property type="entry name" value="PROTEIN PAFB"/>
    <property type="match status" value="1"/>
</dbReference>
<dbReference type="InterPro" id="IPR036390">
    <property type="entry name" value="WH_DNA-bd_sf"/>
</dbReference>
<keyword evidence="4" id="KW-1185">Reference proteome</keyword>
<reference evidence="3 4" key="1">
    <citation type="submission" date="2018-12" db="EMBL/GenBank/DDBJ databases">
        <title>Complete genome of Litorilituus sediminis.</title>
        <authorList>
            <person name="Liu A."/>
            <person name="Rong J."/>
        </authorList>
    </citation>
    <scope>NUCLEOTIDE SEQUENCE [LARGE SCALE GENOMIC DNA]</scope>
    <source>
        <strain evidence="3 4">JCM 17549</strain>
    </source>
</reference>
<organism evidence="3 4">
    <name type="scientific">Litorilituus sediminis</name>
    <dbReference type="NCBI Taxonomy" id="718192"/>
    <lineage>
        <taxon>Bacteria</taxon>
        <taxon>Pseudomonadati</taxon>
        <taxon>Pseudomonadota</taxon>
        <taxon>Gammaproteobacteria</taxon>
        <taxon>Alteromonadales</taxon>
        <taxon>Colwelliaceae</taxon>
        <taxon>Litorilituus</taxon>
    </lineage>
</organism>
<dbReference type="PROSITE" id="PS52050">
    <property type="entry name" value="WYL"/>
    <property type="match status" value="1"/>
</dbReference>
<evidence type="ECO:0000259" key="1">
    <source>
        <dbReference type="Pfam" id="PF08279"/>
    </source>
</evidence>
<protein>
    <submittedName>
        <fullName evidence="3">YafY family transcriptional regulator</fullName>
    </submittedName>
</protein>
<feature type="domain" description="Helix-turn-helix type 11" evidence="1">
    <location>
        <begin position="6"/>
        <end position="60"/>
    </location>
</feature>
<accession>A0A4P6P415</accession>
<evidence type="ECO:0000313" key="4">
    <source>
        <dbReference type="Proteomes" id="UP000290244"/>
    </source>
</evidence>
<name>A0A4P6P415_9GAMM</name>
<dbReference type="PANTHER" id="PTHR34580">
    <property type="match status" value="1"/>
</dbReference>
<dbReference type="SUPFAM" id="SSF46785">
    <property type="entry name" value="Winged helix' DNA-binding domain"/>
    <property type="match status" value="1"/>
</dbReference>
<dbReference type="Gene3D" id="1.10.10.10">
    <property type="entry name" value="Winged helix-like DNA-binding domain superfamily/Winged helix DNA-binding domain"/>
    <property type="match status" value="1"/>
</dbReference>
<dbReference type="Proteomes" id="UP000290244">
    <property type="component" value="Chromosome"/>
</dbReference>
<dbReference type="Pfam" id="PF08279">
    <property type="entry name" value="HTH_11"/>
    <property type="match status" value="1"/>
</dbReference>
<proteinExistence type="predicted"/>
<dbReference type="EMBL" id="CP034759">
    <property type="protein sequence ID" value="QBG36054.1"/>
    <property type="molecule type" value="Genomic_DNA"/>
</dbReference>
<dbReference type="RefSeq" id="WP_130601832.1">
    <property type="nucleotide sequence ID" value="NZ_CP034759.1"/>
</dbReference>
<evidence type="ECO:0000313" key="3">
    <source>
        <dbReference type="EMBL" id="QBG36054.1"/>
    </source>
</evidence>
<gene>
    <name evidence="3" type="ORF">EMK97_10205</name>
</gene>
<dbReference type="AlphaFoldDB" id="A0A4P6P415"/>
<dbReference type="KEGG" id="lsd:EMK97_10205"/>
<sequence>MAKADRLLNIISILKGRRTVITARQLAQVLEISERTIYRDIQTLLDTGFPIEGEAGVGYRLKPGYEIAPIMFTPEELLAVQLGLKMVQGWSDKGLAISAEQAKVKIEAVIPEQLKEQSTHDSLLVSKYYLKSEAADYSLKVRQAIQNNQHIAIEYKRADGEISQRELAPLGLVYWGQKWTLIAWCMLRQDYREFRLDRILQLSIVAEQEAISTEISLEHYLTKLKELYGSDTP</sequence>
<dbReference type="Pfam" id="PF13280">
    <property type="entry name" value="WYL"/>
    <property type="match status" value="1"/>
</dbReference>
<dbReference type="InterPro" id="IPR036388">
    <property type="entry name" value="WH-like_DNA-bd_sf"/>
</dbReference>